<organism evidence="3 4">
    <name type="scientific">Sphingomonas changbaiensis NBRC 104936</name>
    <dbReference type="NCBI Taxonomy" id="1219043"/>
    <lineage>
        <taxon>Bacteria</taxon>
        <taxon>Pseudomonadati</taxon>
        <taxon>Pseudomonadota</taxon>
        <taxon>Alphaproteobacteria</taxon>
        <taxon>Sphingomonadales</taxon>
        <taxon>Sphingomonadaceae</taxon>
        <taxon>Sphingomonas</taxon>
    </lineage>
</organism>
<evidence type="ECO:0000256" key="2">
    <source>
        <dbReference type="SAM" id="Phobius"/>
    </source>
</evidence>
<evidence type="ECO:0000256" key="1">
    <source>
        <dbReference type="SAM" id="MobiDB-lite"/>
    </source>
</evidence>
<proteinExistence type="predicted"/>
<comment type="caution">
    <text evidence="3">The sequence shown here is derived from an EMBL/GenBank/DDBJ whole genome shotgun (WGS) entry which is preliminary data.</text>
</comment>
<dbReference type="STRING" id="1219043.SCH01S_45_00820"/>
<keyword evidence="2" id="KW-0472">Membrane</keyword>
<dbReference type="Proteomes" id="UP000033202">
    <property type="component" value="Unassembled WGS sequence"/>
</dbReference>
<dbReference type="OrthoDB" id="7391705at2"/>
<feature type="transmembrane region" description="Helical" evidence="2">
    <location>
        <begin position="52"/>
        <end position="78"/>
    </location>
</feature>
<evidence type="ECO:0000313" key="4">
    <source>
        <dbReference type="Proteomes" id="UP000033202"/>
    </source>
</evidence>
<protein>
    <submittedName>
        <fullName evidence="3">Uncharacterized protein</fullName>
    </submittedName>
</protein>
<dbReference type="RefSeq" id="WP_046349033.1">
    <property type="nucleotide sequence ID" value="NZ_BBWU01000045.1"/>
</dbReference>
<name>A0A0E9MRQ3_9SPHN</name>
<feature type="transmembrane region" description="Helical" evidence="2">
    <location>
        <begin position="24"/>
        <end position="46"/>
    </location>
</feature>
<accession>A0A0E9MRQ3</accession>
<sequence length="101" mass="11231">MAERKPDLSDPDYARFAWARYRRLMGWMTLASLVTTIAALVILWTVHGVLPLPFVIFTAGGIFLSVLLAAALMGLVFLSSGSGHDEHIQDYSEDDDEDRFA</sequence>
<keyword evidence="2" id="KW-0812">Transmembrane</keyword>
<feature type="compositionally biased region" description="Acidic residues" evidence="1">
    <location>
        <begin position="91"/>
        <end position="101"/>
    </location>
</feature>
<dbReference type="AlphaFoldDB" id="A0A0E9MRQ3"/>
<gene>
    <name evidence="3" type="ORF">SCH01S_45_00820</name>
</gene>
<evidence type="ECO:0000313" key="3">
    <source>
        <dbReference type="EMBL" id="GAO40239.1"/>
    </source>
</evidence>
<feature type="region of interest" description="Disordered" evidence="1">
    <location>
        <begin position="81"/>
        <end position="101"/>
    </location>
</feature>
<reference evidence="3 4" key="1">
    <citation type="submission" date="2015-04" db="EMBL/GenBank/DDBJ databases">
        <title>Whole genome shotgun sequence of Sphingomonas changbaiensis NBRC 104936.</title>
        <authorList>
            <person name="Katano-Makiyama Y."/>
            <person name="Hosoyama A."/>
            <person name="Hashimoto M."/>
            <person name="Noguchi M."/>
            <person name="Tsuchikane K."/>
            <person name="Ohji S."/>
            <person name="Yamazoe A."/>
            <person name="Ichikawa N."/>
            <person name="Kimura A."/>
            <person name="Fujita N."/>
        </authorList>
    </citation>
    <scope>NUCLEOTIDE SEQUENCE [LARGE SCALE GENOMIC DNA]</scope>
    <source>
        <strain evidence="3 4">NBRC 104936</strain>
    </source>
</reference>
<keyword evidence="4" id="KW-1185">Reference proteome</keyword>
<keyword evidence="2" id="KW-1133">Transmembrane helix</keyword>
<dbReference type="EMBL" id="BBWU01000045">
    <property type="protein sequence ID" value="GAO40239.1"/>
    <property type="molecule type" value="Genomic_DNA"/>
</dbReference>